<organism evidence="2 3">
    <name type="scientific">Rugamonas rubra</name>
    <dbReference type="NCBI Taxonomy" id="758825"/>
    <lineage>
        <taxon>Bacteria</taxon>
        <taxon>Pseudomonadati</taxon>
        <taxon>Pseudomonadota</taxon>
        <taxon>Betaproteobacteria</taxon>
        <taxon>Burkholderiales</taxon>
        <taxon>Oxalobacteraceae</taxon>
        <taxon>Telluria group</taxon>
        <taxon>Rugamonas</taxon>
    </lineage>
</organism>
<dbReference type="Proteomes" id="UP000199470">
    <property type="component" value="Unassembled WGS sequence"/>
</dbReference>
<gene>
    <name evidence="2" type="ORF">SAMN02982985_05321</name>
</gene>
<feature type="region of interest" description="Disordered" evidence="1">
    <location>
        <begin position="45"/>
        <end position="67"/>
    </location>
</feature>
<evidence type="ECO:0000313" key="3">
    <source>
        <dbReference type="Proteomes" id="UP000199470"/>
    </source>
</evidence>
<reference evidence="2 3" key="1">
    <citation type="submission" date="2016-10" db="EMBL/GenBank/DDBJ databases">
        <authorList>
            <person name="de Groot N.N."/>
        </authorList>
    </citation>
    <scope>NUCLEOTIDE SEQUENCE [LARGE SCALE GENOMIC DNA]</scope>
    <source>
        <strain evidence="2 3">ATCC 43154</strain>
    </source>
</reference>
<keyword evidence="3" id="KW-1185">Reference proteome</keyword>
<evidence type="ECO:0000313" key="2">
    <source>
        <dbReference type="EMBL" id="SFM79379.1"/>
    </source>
</evidence>
<accession>A0A1I4TRR8</accession>
<proteinExistence type="predicted"/>
<evidence type="ECO:0000256" key="1">
    <source>
        <dbReference type="SAM" id="MobiDB-lite"/>
    </source>
</evidence>
<dbReference type="STRING" id="758825.SAMN02982985_05321"/>
<dbReference type="RefSeq" id="WP_139236767.1">
    <property type="nucleotide sequence ID" value="NZ_FOTW01000033.1"/>
</dbReference>
<name>A0A1I4TRR8_9BURK</name>
<dbReference type="EMBL" id="FOTW01000033">
    <property type="protein sequence ID" value="SFM79379.1"/>
    <property type="molecule type" value="Genomic_DNA"/>
</dbReference>
<protein>
    <submittedName>
        <fullName evidence="2">Uncharacterized protein</fullName>
    </submittedName>
</protein>
<dbReference type="AlphaFoldDB" id="A0A1I4TRR8"/>
<sequence length="79" mass="8309">MEYRFSFNQRMLVWLGVAQLLLLALCFAIGLVLGQYRGQQATARPHALPASAATSPAPAPQAQASGKIKGAGIALNEGE</sequence>
<feature type="compositionally biased region" description="Low complexity" evidence="1">
    <location>
        <begin position="45"/>
        <end position="65"/>
    </location>
</feature>